<evidence type="ECO:0008006" key="3">
    <source>
        <dbReference type="Google" id="ProtNLM"/>
    </source>
</evidence>
<protein>
    <recommendedName>
        <fullName evidence="3">Phosphoadenosine phosphosulphate reductase domain-containing protein</fullName>
    </recommendedName>
</protein>
<evidence type="ECO:0000313" key="1">
    <source>
        <dbReference type="EMBL" id="EGK57677.1"/>
    </source>
</evidence>
<dbReference type="SUPFAM" id="SSF52402">
    <property type="entry name" value="Adenine nucleotide alpha hydrolases-like"/>
    <property type="match status" value="1"/>
</dbReference>
<dbReference type="HOGENOM" id="CLU_1072380_0_0_9"/>
<dbReference type="Proteomes" id="UP000004067">
    <property type="component" value="Unassembled WGS sequence"/>
</dbReference>
<accession>F5RPK9</accession>
<reference evidence="1 2" key="1">
    <citation type="submission" date="2011-04" db="EMBL/GenBank/DDBJ databases">
        <authorList>
            <person name="Muzny D."/>
            <person name="Qin X."/>
            <person name="Deng J."/>
            <person name="Jiang H."/>
            <person name="Liu Y."/>
            <person name="Qu J."/>
            <person name="Song X.-Z."/>
            <person name="Zhang L."/>
            <person name="Thornton R."/>
            <person name="Coyle M."/>
            <person name="Francisco L."/>
            <person name="Jackson L."/>
            <person name="Javaid M."/>
            <person name="Korchina V."/>
            <person name="Kovar C."/>
            <person name="Mata R."/>
            <person name="Mathew T."/>
            <person name="Ngo R."/>
            <person name="Nguyen L."/>
            <person name="Nguyen N."/>
            <person name="Okwuonu G."/>
            <person name="Ongeri F."/>
            <person name="Pham C."/>
            <person name="Simmons D."/>
            <person name="Wilczek-Boney K."/>
            <person name="Hale W."/>
            <person name="Jakkamsetti A."/>
            <person name="Pham P."/>
            <person name="Ruth R."/>
            <person name="San Lucas F."/>
            <person name="Warren J."/>
            <person name="Zhang J."/>
            <person name="Zhao Z."/>
            <person name="Zhou C."/>
            <person name="Zhu D."/>
            <person name="Lee S."/>
            <person name="Bess C."/>
            <person name="Blankenburg K."/>
            <person name="Forbes L."/>
            <person name="Fu Q."/>
            <person name="Gubbala S."/>
            <person name="Hirani K."/>
            <person name="Jayaseelan J.C."/>
            <person name="Lara F."/>
            <person name="Munidasa M."/>
            <person name="Palculict T."/>
            <person name="Patil S."/>
            <person name="Pu L.-L."/>
            <person name="Saada N."/>
            <person name="Tang L."/>
            <person name="Weissenberger G."/>
            <person name="Zhu Y."/>
            <person name="Hemphill L."/>
            <person name="Shang Y."/>
            <person name="Youmans B."/>
            <person name="Ayvaz T."/>
            <person name="Ross M."/>
            <person name="Santibanez J."/>
            <person name="Aqrawi P."/>
            <person name="Gross S."/>
            <person name="Joshi V."/>
            <person name="Fowler G."/>
            <person name="Nazareth L."/>
            <person name="Reid J."/>
            <person name="Worley K."/>
            <person name="Petrosino J."/>
            <person name="Highlander S."/>
            <person name="Gibbs R."/>
        </authorList>
    </citation>
    <scope>NUCLEOTIDE SEQUENCE [LARGE SCALE GENOMIC DNA]</scope>
    <source>
        <strain evidence="1 2">DSM 2778</strain>
    </source>
</reference>
<comment type="caution">
    <text evidence="1">The sequence shown here is derived from an EMBL/GenBank/DDBJ whole genome shotgun (WGS) entry which is preliminary data.</text>
</comment>
<sequence>MYAREKGINSMEQYSSMNEENSCSLQFTGGRDSTLTAIHLIEKYQMKTLHLLTFQTDLMTDIDKVYKNVEKLEEYFRKKARINHHLLDTNQLLRDLVQKNYFHDLIQFKTYNAATFCPSCRLSHHANTIIFCKINGVGNSADGVNELTGFDLFQQEWAVDMVRQLYKEYGISYHTPLLHQKTSSEVLLEEYNEKNALDNPFYEEQPRCIGGGQFHNLYLRCYYLPLKGKQAYIEVSKKWIAKKLPFIREYIDRALREKL</sequence>
<evidence type="ECO:0000313" key="2">
    <source>
        <dbReference type="Proteomes" id="UP000004067"/>
    </source>
</evidence>
<name>F5RPK9_9FIRM</name>
<dbReference type="Gene3D" id="3.40.50.620">
    <property type="entry name" value="HUPs"/>
    <property type="match status" value="1"/>
</dbReference>
<dbReference type="EMBL" id="AFHQ01000054">
    <property type="protein sequence ID" value="EGK57677.1"/>
    <property type="molecule type" value="Genomic_DNA"/>
</dbReference>
<proteinExistence type="predicted"/>
<dbReference type="eggNOG" id="COG2117">
    <property type="taxonomic scope" value="Bacteria"/>
</dbReference>
<organism evidence="1 2">
    <name type="scientific">Centipeda periodontii DSM 2778</name>
    <dbReference type="NCBI Taxonomy" id="888060"/>
    <lineage>
        <taxon>Bacteria</taxon>
        <taxon>Bacillati</taxon>
        <taxon>Bacillota</taxon>
        <taxon>Negativicutes</taxon>
        <taxon>Selenomonadales</taxon>
        <taxon>Selenomonadaceae</taxon>
        <taxon>Centipeda</taxon>
    </lineage>
</organism>
<dbReference type="AlphaFoldDB" id="F5RPK9"/>
<gene>
    <name evidence="1" type="ORF">HMPREF9081_2195</name>
</gene>
<keyword evidence="2" id="KW-1185">Reference proteome</keyword>
<dbReference type="InterPro" id="IPR014729">
    <property type="entry name" value="Rossmann-like_a/b/a_fold"/>
</dbReference>
<dbReference type="STRING" id="888060.HMPREF9081_2195"/>